<feature type="domain" description="F-box" evidence="1">
    <location>
        <begin position="10"/>
        <end position="52"/>
    </location>
</feature>
<organism evidence="2 3">
    <name type="scientific">Galleria mellonella</name>
    <name type="common">Greater wax moth</name>
    <dbReference type="NCBI Taxonomy" id="7137"/>
    <lineage>
        <taxon>Eukaryota</taxon>
        <taxon>Metazoa</taxon>
        <taxon>Ecdysozoa</taxon>
        <taxon>Arthropoda</taxon>
        <taxon>Hexapoda</taxon>
        <taxon>Insecta</taxon>
        <taxon>Pterygota</taxon>
        <taxon>Neoptera</taxon>
        <taxon>Endopterygota</taxon>
        <taxon>Lepidoptera</taxon>
        <taxon>Glossata</taxon>
        <taxon>Ditrysia</taxon>
        <taxon>Pyraloidea</taxon>
        <taxon>Pyralidae</taxon>
        <taxon>Galleriinae</taxon>
        <taxon>Galleria</taxon>
    </lineage>
</organism>
<name>A0ABM3MJZ8_GALME</name>
<dbReference type="GeneID" id="128200893"/>
<dbReference type="Pfam" id="PF12937">
    <property type="entry name" value="F-box-like"/>
    <property type="match status" value="1"/>
</dbReference>
<accession>A0ABM3MJZ8</accession>
<dbReference type="PROSITE" id="PS50181">
    <property type="entry name" value="FBOX"/>
    <property type="match status" value="1"/>
</dbReference>
<dbReference type="InterPro" id="IPR001810">
    <property type="entry name" value="F-box_dom"/>
</dbReference>
<dbReference type="SUPFAM" id="SSF81383">
    <property type="entry name" value="F-box domain"/>
    <property type="match status" value="1"/>
</dbReference>
<dbReference type="Proteomes" id="UP001652740">
    <property type="component" value="Unplaced"/>
</dbReference>
<evidence type="ECO:0000259" key="1">
    <source>
        <dbReference type="PROSITE" id="PS50181"/>
    </source>
</evidence>
<keyword evidence="2" id="KW-1185">Reference proteome</keyword>
<evidence type="ECO:0000313" key="2">
    <source>
        <dbReference type="Proteomes" id="UP001652740"/>
    </source>
</evidence>
<gene>
    <name evidence="3" type="primary">LOC128200893</name>
</gene>
<dbReference type="Gene3D" id="1.20.1280.50">
    <property type="match status" value="1"/>
</dbReference>
<proteinExistence type="predicted"/>
<dbReference type="RefSeq" id="XP_052751707.1">
    <property type="nucleotide sequence ID" value="XM_052895747.1"/>
</dbReference>
<reference evidence="3" key="1">
    <citation type="submission" date="2025-08" db="UniProtKB">
        <authorList>
            <consortium name="RefSeq"/>
        </authorList>
    </citation>
    <scope>IDENTIFICATION</scope>
    <source>
        <tissue evidence="3">Whole larvae</tissue>
    </source>
</reference>
<evidence type="ECO:0000313" key="3">
    <source>
        <dbReference type="RefSeq" id="XP_052751707.1"/>
    </source>
</evidence>
<sequence length="392" mass="46093">MENNIDLICPPELLLKIFEYLDYNSLINCLLVNRKWMALSKHIIKCIGYNEVAKKGIYKYDKFKMKFNQNTEPWQLIINCLWWFNVQRCNVQKIYEYDVNDIEQICICNENIIVRTSTSVEYFSIVRHVCIRALSKTCIHYEATEYLVVIIYYEDDVNKIILHRKNVNSGFKTLYLNNLAINCFLVEEQYLLVLLDDGSLWYISWNEINWESKLIAIYYENRGTIVTLHLHQDWIYGICQWGSLYSVNMNGGLNFEKVCDFNIPDYASQNMDPFFFDKCSIVVSVPSNMEVKYTVLMINDTKYIMLERPGLTCATTHGEMLLLGYKNGKVEFYEQKSIIRNYPPNATLYLTNFVTPSHDDLAIIGLDVYESNASHHLFIATRHKIYEILLSH</sequence>
<dbReference type="InterPro" id="IPR036047">
    <property type="entry name" value="F-box-like_dom_sf"/>
</dbReference>
<protein>
    <submittedName>
        <fullName evidence="3">Uncharacterized protein LOC128200893 isoform X1</fullName>
    </submittedName>
</protein>